<organism evidence="1 2">
    <name type="scientific">Muraenolepis orangiensis</name>
    <name type="common">Patagonian moray cod</name>
    <dbReference type="NCBI Taxonomy" id="630683"/>
    <lineage>
        <taxon>Eukaryota</taxon>
        <taxon>Metazoa</taxon>
        <taxon>Chordata</taxon>
        <taxon>Craniata</taxon>
        <taxon>Vertebrata</taxon>
        <taxon>Euteleostomi</taxon>
        <taxon>Actinopterygii</taxon>
        <taxon>Neopterygii</taxon>
        <taxon>Teleostei</taxon>
        <taxon>Neoteleostei</taxon>
        <taxon>Acanthomorphata</taxon>
        <taxon>Zeiogadaria</taxon>
        <taxon>Gadariae</taxon>
        <taxon>Gadiformes</taxon>
        <taxon>Muraenolepidoidei</taxon>
        <taxon>Muraenolepididae</taxon>
        <taxon>Muraenolepis</taxon>
    </lineage>
</organism>
<accession>A0A9Q0ILI9</accession>
<evidence type="ECO:0000313" key="2">
    <source>
        <dbReference type="Proteomes" id="UP001148018"/>
    </source>
</evidence>
<evidence type="ECO:0000313" key="1">
    <source>
        <dbReference type="EMBL" id="KAJ3602500.1"/>
    </source>
</evidence>
<dbReference type="AlphaFoldDB" id="A0A9Q0ILI9"/>
<protein>
    <submittedName>
        <fullName evidence="1">Uncharacterized protein</fullName>
    </submittedName>
</protein>
<gene>
    <name evidence="1" type="ORF">NHX12_030254</name>
</gene>
<sequence>MWASTSRWAQYSAAGTPVVWRFVGPGGGTPVVPARRRISEDPCCTFGSHFLKVPFVGTVSCPAEHRAYLVASGAPDAVVDGHRQKTKTIPFGLSVPQVYAAGHSLPSNALQRPLAQRRKDAHVLVETLFHSWTSVRRSRWPDHPRNHMSGCCLGSRGCKY</sequence>
<dbReference type="EMBL" id="JANIIK010000046">
    <property type="protein sequence ID" value="KAJ3602500.1"/>
    <property type="molecule type" value="Genomic_DNA"/>
</dbReference>
<comment type="caution">
    <text evidence="1">The sequence shown here is derived from an EMBL/GenBank/DDBJ whole genome shotgun (WGS) entry which is preliminary data.</text>
</comment>
<keyword evidence="2" id="KW-1185">Reference proteome</keyword>
<dbReference type="Proteomes" id="UP001148018">
    <property type="component" value="Unassembled WGS sequence"/>
</dbReference>
<name>A0A9Q0ILI9_9TELE</name>
<proteinExistence type="predicted"/>
<reference evidence="1" key="1">
    <citation type="submission" date="2022-07" db="EMBL/GenBank/DDBJ databases">
        <title>Chromosome-level genome of Muraenolepis orangiensis.</title>
        <authorList>
            <person name="Kim J."/>
        </authorList>
    </citation>
    <scope>NUCLEOTIDE SEQUENCE</scope>
    <source>
        <strain evidence="1">KU_S4_2022</strain>
        <tissue evidence="1">Muscle</tissue>
    </source>
</reference>